<dbReference type="InParanoid" id="F6HYG2"/>
<dbReference type="EMBL" id="FN596495">
    <property type="protein sequence ID" value="CCB59726.1"/>
    <property type="molecule type" value="Genomic_DNA"/>
</dbReference>
<evidence type="ECO:0000256" key="5">
    <source>
        <dbReference type="ARBA" id="ARBA00023204"/>
    </source>
</evidence>
<dbReference type="InterPro" id="IPR039776">
    <property type="entry name" value="Pds5"/>
</dbReference>
<dbReference type="STRING" id="29760.F6HYG2"/>
<dbReference type="PANTHER" id="PTHR12663:SF69">
    <property type="entry name" value="SISTER CHROMATID COHESION PROTEIN PDS5 HOMOLOG E"/>
    <property type="match status" value="1"/>
</dbReference>
<dbReference type="AlphaFoldDB" id="F6HYG2"/>
<organism evidence="8 9">
    <name type="scientific">Vitis vinifera</name>
    <name type="common">Grape</name>
    <dbReference type="NCBI Taxonomy" id="29760"/>
    <lineage>
        <taxon>Eukaryota</taxon>
        <taxon>Viridiplantae</taxon>
        <taxon>Streptophyta</taxon>
        <taxon>Embryophyta</taxon>
        <taxon>Tracheophyta</taxon>
        <taxon>Spermatophyta</taxon>
        <taxon>Magnoliopsida</taxon>
        <taxon>eudicotyledons</taxon>
        <taxon>Gunneridae</taxon>
        <taxon>Pentapetalae</taxon>
        <taxon>rosids</taxon>
        <taxon>Vitales</taxon>
        <taxon>Vitaceae</taxon>
        <taxon>Viteae</taxon>
        <taxon>Vitis</taxon>
    </lineage>
</organism>
<dbReference type="GO" id="GO:0051301">
    <property type="term" value="P:cell division"/>
    <property type="evidence" value="ECO:0007669"/>
    <property type="project" value="UniProtKB-KW"/>
</dbReference>
<keyword evidence="3" id="KW-0227">DNA damage</keyword>
<dbReference type="PaxDb" id="29760-VIT_09s0002g00020.t01"/>
<evidence type="ECO:0000256" key="1">
    <source>
        <dbReference type="ARBA" id="ARBA00004123"/>
    </source>
</evidence>
<dbReference type="eggNOG" id="KOG1525">
    <property type="taxonomic scope" value="Eukaryota"/>
</dbReference>
<sequence>MEALVADQTLKHGNGGVKVSVVACISEITRITAPDAPYDDNQMTEIFQLTVASFENLSDMTSPCYSKAVSIPKSVATYRWCSVMLDLECDQIIIDMSDHPKEVFSAMETMMTLVIDESDYVLVELLSPILATVRKDNKNVSPICWRLGEKIITNCAAKLRPYLMEVVKCLGTRLSDYAPAVAIICQNESNTRQNNHHDSGLGEHLVSFL</sequence>
<evidence type="ECO:0000256" key="4">
    <source>
        <dbReference type="ARBA" id="ARBA00022776"/>
    </source>
</evidence>
<evidence type="ECO:0000256" key="3">
    <source>
        <dbReference type="ARBA" id="ARBA00022763"/>
    </source>
</evidence>
<dbReference type="GO" id="GO:0035825">
    <property type="term" value="P:homologous recombination"/>
    <property type="evidence" value="ECO:0007669"/>
    <property type="project" value="UniProtKB-ARBA"/>
</dbReference>
<keyword evidence="5" id="KW-0234">DNA repair</keyword>
<dbReference type="GO" id="GO:0007064">
    <property type="term" value="P:mitotic sister chromatid cohesion"/>
    <property type="evidence" value="ECO:0007669"/>
    <property type="project" value="InterPro"/>
</dbReference>
<reference evidence="9" key="1">
    <citation type="journal article" date="2007" name="Nature">
        <title>The grapevine genome sequence suggests ancestral hexaploidization in major angiosperm phyla.</title>
        <authorList>
            <consortium name="The French-Italian Public Consortium for Grapevine Genome Characterization."/>
            <person name="Jaillon O."/>
            <person name="Aury J.-M."/>
            <person name="Noel B."/>
            <person name="Policriti A."/>
            <person name="Clepet C."/>
            <person name="Casagrande A."/>
            <person name="Choisne N."/>
            <person name="Aubourg S."/>
            <person name="Vitulo N."/>
            <person name="Jubin C."/>
            <person name="Vezzi A."/>
            <person name="Legeai F."/>
            <person name="Hugueney P."/>
            <person name="Dasilva C."/>
            <person name="Horner D."/>
            <person name="Mica E."/>
            <person name="Jublot D."/>
            <person name="Poulain J."/>
            <person name="Bruyere C."/>
            <person name="Billault A."/>
            <person name="Segurens B."/>
            <person name="Gouyvenoux M."/>
            <person name="Ugarte E."/>
            <person name="Cattonaro F."/>
            <person name="Anthouard V."/>
            <person name="Vico V."/>
            <person name="Del Fabbro C."/>
            <person name="Alaux M."/>
            <person name="Di Gaspero G."/>
            <person name="Dumas V."/>
            <person name="Felice N."/>
            <person name="Paillard S."/>
            <person name="Juman I."/>
            <person name="Moroldo M."/>
            <person name="Scalabrin S."/>
            <person name="Canaguier A."/>
            <person name="Le Clainche I."/>
            <person name="Malacrida G."/>
            <person name="Durand E."/>
            <person name="Pesole G."/>
            <person name="Laucou V."/>
            <person name="Chatelet P."/>
            <person name="Merdinoglu D."/>
            <person name="Delledonne M."/>
            <person name="Pezzotti M."/>
            <person name="Lecharny A."/>
            <person name="Scarpelli C."/>
            <person name="Artiguenave F."/>
            <person name="Pe M.E."/>
            <person name="Valle G."/>
            <person name="Morgante M."/>
            <person name="Caboche M."/>
            <person name="Adam-Blondon A.-F."/>
            <person name="Weissenbach J."/>
            <person name="Quetier F."/>
            <person name="Wincker P."/>
        </authorList>
    </citation>
    <scope>NUCLEOTIDE SEQUENCE [LARGE SCALE GENOMIC DNA]</scope>
    <source>
        <strain evidence="9">cv. Pinot noir / PN40024</strain>
    </source>
</reference>
<evidence type="ECO:0000256" key="6">
    <source>
        <dbReference type="ARBA" id="ARBA00023242"/>
    </source>
</evidence>
<keyword evidence="9" id="KW-1185">Reference proteome</keyword>
<dbReference type="HOGENOM" id="CLU_031761_0_0_1"/>
<dbReference type="InterPro" id="IPR016024">
    <property type="entry name" value="ARM-type_fold"/>
</dbReference>
<evidence type="ECO:0000313" key="8">
    <source>
        <dbReference type="EMBL" id="CCB59726.1"/>
    </source>
</evidence>
<name>F6HYG2_VITVI</name>
<dbReference type="Proteomes" id="UP000009183">
    <property type="component" value="Chromosome 9, unordered"/>
</dbReference>
<comment type="subcellular location">
    <subcellularLocation>
        <location evidence="1">Nucleus</location>
    </subcellularLocation>
</comment>
<dbReference type="SUPFAM" id="SSF48371">
    <property type="entry name" value="ARM repeat"/>
    <property type="match status" value="1"/>
</dbReference>
<dbReference type="PANTHER" id="PTHR12663">
    <property type="entry name" value="ANDROGEN INDUCED INHIBITOR OF PROLIFERATION AS3 / PDS5-RELATED"/>
    <property type="match status" value="1"/>
</dbReference>
<keyword evidence="2" id="KW-0132">Cell division</keyword>
<proteinExistence type="predicted"/>
<dbReference type="GO" id="GO:0006281">
    <property type="term" value="P:DNA repair"/>
    <property type="evidence" value="ECO:0007669"/>
    <property type="project" value="UniProtKB-KW"/>
</dbReference>
<evidence type="ECO:0000313" key="9">
    <source>
        <dbReference type="Proteomes" id="UP000009183"/>
    </source>
</evidence>
<keyword evidence="7" id="KW-0131">Cell cycle</keyword>
<evidence type="ECO:0000256" key="2">
    <source>
        <dbReference type="ARBA" id="ARBA00022618"/>
    </source>
</evidence>
<protein>
    <submittedName>
        <fullName evidence="8">Uncharacterized protein</fullName>
    </submittedName>
</protein>
<accession>F6HYG2</accession>
<dbReference type="Pfam" id="PF20168">
    <property type="entry name" value="PDS5"/>
    <property type="match status" value="1"/>
</dbReference>
<keyword evidence="6" id="KW-0539">Nucleus</keyword>
<keyword evidence="4" id="KW-0498">Mitosis</keyword>
<dbReference type="GO" id="GO:0005634">
    <property type="term" value="C:nucleus"/>
    <property type="evidence" value="ECO:0007669"/>
    <property type="project" value="UniProtKB-SubCell"/>
</dbReference>
<gene>
    <name evidence="8" type="ordered locus">VIT_09s0002g00020</name>
</gene>
<evidence type="ECO:0000256" key="7">
    <source>
        <dbReference type="ARBA" id="ARBA00023306"/>
    </source>
</evidence>